<dbReference type="Proteomes" id="UP000031512">
    <property type="component" value="Chromosome 1"/>
</dbReference>
<name>L0AXM6_THEEQ</name>
<reference evidence="2 3" key="1">
    <citation type="journal article" date="2012" name="BMC Genomics">
        <title>Comparative genomic analysis and phylogenetic position of Theileria equi.</title>
        <authorList>
            <person name="Kappmeyer L.S."/>
            <person name="Thiagarajan M."/>
            <person name="Herndon D.R."/>
            <person name="Ramsay J.D."/>
            <person name="Caler E."/>
            <person name="Djikeng A."/>
            <person name="Gillespie J.J."/>
            <person name="Lau A.O."/>
            <person name="Roalson E.H."/>
            <person name="Silva J.C."/>
            <person name="Silva M.G."/>
            <person name="Suarez C.E."/>
            <person name="Ueti M.W."/>
            <person name="Nene V.M."/>
            <person name="Mealey R.H."/>
            <person name="Knowles D.P."/>
            <person name="Brayton K.A."/>
        </authorList>
    </citation>
    <scope>NUCLEOTIDE SEQUENCE [LARGE SCALE GENOMIC DNA]</scope>
    <source>
        <strain evidence="2 3">WA</strain>
    </source>
</reference>
<feature type="signal peptide" evidence="1">
    <location>
        <begin position="1"/>
        <end position="22"/>
    </location>
</feature>
<protein>
    <submittedName>
        <fullName evidence="2">Signal peptide-containing protein</fullName>
    </submittedName>
</protein>
<evidence type="ECO:0000313" key="3">
    <source>
        <dbReference type="Proteomes" id="UP000031512"/>
    </source>
</evidence>
<gene>
    <name evidence="2" type="ORF">BEWA_031750</name>
</gene>
<feature type="chain" id="PRO_5003939328" evidence="1">
    <location>
        <begin position="23"/>
        <end position="607"/>
    </location>
</feature>
<dbReference type="CDD" id="cd22823">
    <property type="entry name" value="Gal_Rha_Lectin"/>
    <property type="match status" value="1"/>
</dbReference>
<dbReference type="EMBL" id="CP001669">
    <property type="protein sequence ID" value="AFZ80322.1"/>
    <property type="molecule type" value="Genomic_DNA"/>
</dbReference>
<accession>L0AXM6</accession>
<sequence>MLSKSLLSIATALWLSITSSVCSVVDTGRVPPKDLKRLSLEESPVHCLNNGEKGYLECPIGHSIVIQSAIWATETCASDRTIFPEGLHFDRTETLLHECDGFNSCLIHPVTHRGDGSKYYTFLGEPVPRTGYSLTIMASCVPREMNVAGRKQVDSVTSKLYDVNISCNEDELIYFSIARIDGLKDRTFCSVSRIPDVSHCQMKNKCTISKHAFHSTTSTCPFKLAMLTYYCRKPEPASFFDVVETTPSTKYALYAEQDASVTVSLPTLKLLHVESALWAPVSKTYDQSLRKDRRELLEFLCEKRNVCSFRSRRTSAGHTDHSLYDVHFGGITDSKYKFALQAEFSEVALSSLSGQQVHTETASMNKTITLSCTTGVVNVISAVYGKIGKTANPLANSGVKGFTSFVEKFCYNKSTCKWPADIYYNPKNAGYKQEEFELTVKYTCKKYGDIPSLVDAPLAGASFLEAGSVNGKNLQKETILPVVLNKKSILFINLELNAKAELFVGDFLKLSFPDVTGGNLEAKLVKQVDNPWVHTVAVNSTRFLLTVIFMDNRALNCVVDVLHDGKEDNFRHVINVKSGQDIFRMPISLMDVVTATGGITSMRVYYK</sequence>
<dbReference type="OrthoDB" id="360259at2759"/>
<evidence type="ECO:0000313" key="2">
    <source>
        <dbReference type="EMBL" id="AFZ80322.1"/>
    </source>
</evidence>
<dbReference type="VEuPathDB" id="PiroplasmaDB:BEWA_031750"/>
<dbReference type="GeneID" id="15806986"/>
<dbReference type="KEGG" id="beq:BEWA_031750"/>
<keyword evidence="1" id="KW-0732">Signal</keyword>
<dbReference type="RefSeq" id="XP_004829988.1">
    <property type="nucleotide sequence ID" value="XM_004829931.1"/>
</dbReference>
<organism evidence="2 3">
    <name type="scientific">Theileria equi strain WA</name>
    <dbReference type="NCBI Taxonomy" id="1537102"/>
    <lineage>
        <taxon>Eukaryota</taxon>
        <taxon>Sar</taxon>
        <taxon>Alveolata</taxon>
        <taxon>Apicomplexa</taxon>
        <taxon>Aconoidasida</taxon>
        <taxon>Piroplasmida</taxon>
        <taxon>Theileriidae</taxon>
        <taxon>Theileria</taxon>
    </lineage>
</organism>
<dbReference type="eggNOG" id="ENOG502QX8U">
    <property type="taxonomic scope" value="Eukaryota"/>
</dbReference>
<dbReference type="AlphaFoldDB" id="L0AXM6"/>
<keyword evidence="3" id="KW-1185">Reference proteome</keyword>
<evidence type="ECO:0000256" key="1">
    <source>
        <dbReference type="SAM" id="SignalP"/>
    </source>
</evidence>
<proteinExistence type="predicted"/>